<sequence length="59" mass="6138">MASIDAAKINDATDASVVASLAGSRFPPGTLSFRTLDLCESLSSPSVLFIDVSSRVRGH</sequence>
<protein>
    <submittedName>
        <fullName evidence="1">Uncharacterized protein</fullName>
    </submittedName>
</protein>
<reference evidence="1" key="1">
    <citation type="submission" date="2022-09" db="EMBL/GenBank/DDBJ databases">
        <title>Isolation and characterization of 3-chlorobenzoate degrading bacteria from soils in Shizuoka.</title>
        <authorList>
            <person name="Ifat A."/>
            <person name="Ogawa N."/>
            <person name="Kimbara K."/>
            <person name="Moriuchi R."/>
            <person name="Dohra H."/>
            <person name="Shintani M."/>
        </authorList>
    </citation>
    <scope>NUCLEOTIDE SEQUENCE</scope>
    <source>
        <strain evidence="1">19CS4-2</strain>
    </source>
</reference>
<proteinExistence type="predicted"/>
<evidence type="ECO:0000313" key="2">
    <source>
        <dbReference type="Proteomes" id="UP001055111"/>
    </source>
</evidence>
<dbReference type="Proteomes" id="UP001055111">
    <property type="component" value="Unassembled WGS sequence"/>
</dbReference>
<evidence type="ECO:0000313" key="1">
    <source>
        <dbReference type="EMBL" id="GJH25549.1"/>
    </source>
</evidence>
<dbReference type="AlphaFoldDB" id="A0AA37IAC7"/>
<dbReference type="RefSeq" id="WP_238212155.1">
    <property type="nucleotide sequence ID" value="NZ_BPUS01000004.1"/>
</dbReference>
<gene>
    <name evidence="1" type="ORF">CBA19CS42_13555</name>
</gene>
<accession>A0AA37IAC7</accession>
<name>A0AA37IAC7_9BURK</name>
<dbReference type="EMBL" id="BPUS01000004">
    <property type="protein sequence ID" value="GJH25549.1"/>
    <property type="molecule type" value="Genomic_DNA"/>
</dbReference>
<comment type="caution">
    <text evidence="1">The sequence shown here is derived from an EMBL/GenBank/DDBJ whole genome shotgun (WGS) entry which is preliminary data.</text>
</comment>
<organism evidence="1 2">
    <name type="scientific">Caballeronia novacaledonica</name>
    <dbReference type="NCBI Taxonomy" id="1544861"/>
    <lineage>
        <taxon>Bacteria</taxon>
        <taxon>Pseudomonadati</taxon>
        <taxon>Pseudomonadota</taxon>
        <taxon>Betaproteobacteria</taxon>
        <taxon>Burkholderiales</taxon>
        <taxon>Burkholderiaceae</taxon>
        <taxon>Caballeronia</taxon>
    </lineage>
</organism>